<proteinExistence type="predicted"/>
<reference evidence="2 3" key="1">
    <citation type="submission" date="2019-03" db="EMBL/GenBank/DDBJ databases">
        <title>Metabolic potential of uncultured bacteria and archaea associated with petroleum seepage in deep-sea sediments.</title>
        <authorList>
            <person name="Dong X."/>
            <person name="Hubert C."/>
        </authorList>
    </citation>
    <scope>NUCLEOTIDE SEQUENCE [LARGE SCALE GENOMIC DNA]</scope>
    <source>
        <strain evidence="2">E29_bin36</strain>
    </source>
</reference>
<organism evidence="2 3">
    <name type="scientific">candidate division TA06 bacterium</name>
    <dbReference type="NCBI Taxonomy" id="2250710"/>
    <lineage>
        <taxon>Bacteria</taxon>
        <taxon>Bacteria division TA06</taxon>
    </lineage>
</organism>
<accession>A0A523XHI8</accession>
<name>A0A523XHI8_UNCT6</name>
<sequence length="166" mass="19759">MADHQRNETAEDPRLRDRRLRESKQREHKQDYTGPVKQFVRKHTWVPAAQSRREIVHDEGREYLRYFTLCAEEAIDVRLFRKEKLVESDGRGYPDVVFCEHFADQYELITASLRRTRGFLADFEDLVLDRNSPQSRDFYSTLPFDVYNLDFTGVCFPSTERPFSNT</sequence>
<feature type="compositionally biased region" description="Basic and acidic residues" evidence="1">
    <location>
        <begin position="1"/>
        <end position="31"/>
    </location>
</feature>
<feature type="region of interest" description="Disordered" evidence="1">
    <location>
        <begin position="1"/>
        <end position="32"/>
    </location>
</feature>
<evidence type="ECO:0000313" key="2">
    <source>
        <dbReference type="EMBL" id="TET78724.1"/>
    </source>
</evidence>
<protein>
    <submittedName>
        <fullName evidence="2">Uncharacterized protein</fullName>
    </submittedName>
</protein>
<dbReference type="AlphaFoldDB" id="A0A523XHI8"/>
<comment type="caution">
    <text evidence="2">The sequence shown here is derived from an EMBL/GenBank/DDBJ whole genome shotgun (WGS) entry which is preliminary data.</text>
</comment>
<dbReference type="Proteomes" id="UP000315534">
    <property type="component" value="Unassembled WGS sequence"/>
</dbReference>
<gene>
    <name evidence="2" type="ORF">E3J38_08105</name>
</gene>
<feature type="non-terminal residue" evidence="2">
    <location>
        <position position="166"/>
    </location>
</feature>
<dbReference type="EMBL" id="SOIP01000468">
    <property type="protein sequence ID" value="TET78724.1"/>
    <property type="molecule type" value="Genomic_DNA"/>
</dbReference>
<evidence type="ECO:0000313" key="3">
    <source>
        <dbReference type="Proteomes" id="UP000315534"/>
    </source>
</evidence>
<evidence type="ECO:0000256" key="1">
    <source>
        <dbReference type="SAM" id="MobiDB-lite"/>
    </source>
</evidence>